<keyword evidence="2" id="KW-1185">Reference proteome</keyword>
<feature type="non-terminal residue" evidence="1">
    <location>
        <position position="1051"/>
    </location>
</feature>
<accession>X6MCB6</accession>
<dbReference type="Proteomes" id="UP000023152">
    <property type="component" value="Unassembled WGS sequence"/>
</dbReference>
<dbReference type="OrthoDB" id="7614088at2759"/>
<name>X6MCB6_RETFI</name>
<dbReference type="InterPro" id="IPR027417">
    <property type="entry name" value="P-loop_NTPase"/>
</dbReference>
<reference evidence="1 2" key="1">
    <citation type="journal article" date="2013" name="Curr. Biol.">
        <title>The Genome of the Foraminiferan Reticulomyxa filosa.</title>
        <authorList>
            <person name="Glockner G."/>
            <person name="Hulsmann N."/>
            <person name="Schleicher M."/>
            <person name="Noegel A.A."/>
            <person name="Eichinger L."/>
            <person name="Gallinger C."/>
            <person name="Pawlowski J."/>
            <person name="Sierra R."/>
            <person name="Euteneuer U."/>
            <person name="Pillet L."/>
            <person name="Moustafa A."/>
            <person name="Platzer M."/>
            <person name="Groth M."/>
            <person name="Szafranski K."/>
            <person name="Schliwa M."/>
        </authorList>
    </citation>
    <scope>NUCLEOTIDE SEQUENCE [LARGE SCALE GENOMIC DNA]</scope>
</reference>
<organism evidence="1 2">
    <name type="scientific">Reticulomyxa filosa</name>
    <dbReference type="NCBI Taxonomy" id="46433"/>
    <lineage>
        <taxon>Eukaryota</taxon>
        <taxon>Sar</taxon>
        <taxon>Rhizaria</taxon>
        <taxon>Retaria</taxon>
        <taxon>Foraminifera</taxon>
        <taxon>Monothalamids</taxon>
        <taxon>Reticulomyxidae</taxon>
        <taxon>Reticulomyxa</taxon>
    </lineage>
</organism>
<sequence>NRLNEISKLEKNHPVIFSFFPQDMMKQLIGKLEKCWLDLSDEMMKLARNNLQALKSKIFVTKVLSALDEYTKPNCKFRDLFMKYQEILCNDVIDTSKVLKAIEEHLYTEVAAEMSKLNQRRDGDGQVEKAFEEVKGSLARSLKALTKNTMMKVFLLGESEVDLKNVIKLEEQLQWIEDAKNFVFEYVDKKTQQDIEKMEYETKASIEKWILKIVEKIKVAINSCNFREAEEKIQLVQKFTRILGSRFEQISFDNNKEENIKEGTSKIVNNVDSLEKQVEVVLKGVVNKYKKIKLSDCQFNPYVSNSPKDLYAKLNKVMESVTTSNYKEAWTEIEEDIIKKVRDLLLDARGKVSNSNSRESEACIRLCESVLNSLPERVQGILKDEIQQCREDIKYEIENALKEVEQVIQNKDIQDISELLDRYNSGRARITINSGVNKMAREIVACISEQMANGEMAEMHKSLIKLCHFKTLKQKIVGLDQHFARVRENLTSAFNKYHANIVTNFARSASAIAQMKKAFDFIFVCLEFKTNSTDSIDPDELLPHNFNENIKKLNNTISEFFDSHRQRYKKNIEAMNTEEIQSVLRVMKTVSEECKFLHNFSFMLKQGCDISGDPAVQIWTYPEAMSELNTHLEKMIEEMVSSGIINDKTKANDMERDQYFNHLKNKLDFLRRLSLNEHINSKIFDNCSKKLESQMQLLVKQIKVVSKSNSINCEQVNLYYNCFISMQKNGVLSNAVQVQIEVIEDIVNDRIEKLEEEAMSNLSIEKIIPLLLAMKQMSIHIFSFKSVVDKRIDEILGAYKRQHKSGMSISQLALQLEKNSNRIGKIIVAEHNLFKGYFVSLFNMNTKSHGIEYVLQKIETTQEEKIFEKLRKRYDEFDSIYRKLIKDNLQEDKINFATIVNNTKLNTHSIEQKPDDVIWDAKIRNNVPSLIAHIFALWTLQNAQFYFDAKGVENQSSYLLQPHAAQVISIFRMLGVDENKPGLINNLVQIGTGEGKSVTLAVVSCVLAFDYLSGRDFKSFEPLFSALGITDHIHYGTFKKLCERIINDGGD</sequence>
<proteinExistence type="predicted"/>
<evidence type="ECO:0000313" key="2">
    <source>
        <dbReference type="Proteomes" id="UP000023152"/>
    </source>
</evidence>
<dbReference type="Gene3D" id="3.40.50.300">
    <property type="entry name" value="P-loop containing nucleotide triphosphate hydrolases"/>
    <property type="match status" value="1"/>
</dbReference>
<gene>
    <name evidence="1" type="ORF">RFI_25872</name>
</gene>
<evidence type="ECO:0008006" key="3">
    <source>
        <dbReference type="Google" id="ProtNLM"/>
    </source>
</evidence>
<feature type="non-terminal residue" evidence="1">
    <location>
        <position position="1"/>
    </location>
</feature>
<protein>
    <recommendedName>
        <fullName evidence="3">SecA DEAD-like N-terminal domain-containing protein</fullName>
    </recommendedName>
</protein>
<dbReference type="EMBL" id="ASPP01022397">
    <property type="protein sequence ID" value="ETO11504.1"/>
    <property type="molecule type" value="Genomic_DNA"/>
</dbReference>
<dbReference type="SUPFAM" id="SSF52540">
    <property type="entry name" value="P-loop containing nucleoside triphosphate hydrolases"/>
    <property type="match status" value="1"/>
</dbReference>
<comment type="caution">
    <text evidence="1">The sequence shown here is derived from an EMBL/GenBank/DDBJ whole genome shotgun (WGS) entry which is preliminary data.</text>
</comment>
<dbReference type="AlphaFoldDB" id="X6MCB6"/>
<evidence type="ECO:0000313" key="1">
    <source>
        <dbReference type="EMBL" id="ETO11504.1"/>
    </source>
</evidence>